<keyword evidence="1" id="KW-1133">Transmembrane helix</keyword>
<reference evidence="2" key="1">
    <citation type="journal article" date="2020" name="Stud. Mycol.">
        <title>101 Dothideomycetes genomes: a test case for predicting lifestyles and emergence of pathogens.</title>
        <authorList>
            <person name="Haridas S."/>
            <person name="Albert R."/>
            <person name="Binder M."/>
            <person name="Bloem J."/>
            <person name="Labutti K."/>
            <person name="Salamov A."/>
            <person name="Andreopoulos B."/>
            <person name="Baker S."/>
            <person name="Barry K."/>
            <person name="Bills G."/>
            <person name="Bluhm B."/>
            <person name="Cannon C."/>
            <person name="Castanera R."/>
            <person name="Culley D."/>
            <person name="Daum C."/>
            <person name="Ezra D."/>
            <person name="Gonzalez J."/>
            <person name="Henrissat B."/>
            <person name="Kuo A."/>
            <person name="Liang C."/>
            <person name="Lipzen A."/>
            <person name="Lutzoni F."/>
            <person name="Magnuson J."/>
            <person name="Mondo S."/>
            <person name="Nolan M."/>
            <person name="Ohm R."/>
            <person name="Pangilinan J."/>
            <person name="Park H.-J."/>
            <person name="Ramirez L."/>
            <person name="Alfaro M."/>
            <person name="Sun H."/>
            <person name="Tritt A."/>
            <person name="Yoshinaga Y."/>
            <person name="Zwiers L.-H."/>
            <person name="Turgeon B."/>
            <person name="Goodwin S."/>
            <person name="Spatafora J."/>
            <person name="Crous P."/>
            <person name="Grigoriev I."/>
        </authorList>
    </citation>
    <scope>NUCLEOTIDE SEQUENCE</scope>
    <source>
        <strain evidence="2">HMLAC05119</strain>
    </source>
</reference>
<protein>
    <submittedName>
        <fullName evidence="2">Uncharacterized protein</fullName>
    </submittedName>
</protein>
<sequence>MPALQPIFLKAYWTLAIIGILWAGFLTSLINPTLQRHALYAHRISSAYWLDVTNPEGFGFASKYSPRGWLRLIVCHRGTGSAVLVGYGGWREVVLLACCAVGCVS</sequence>
<dbReference type="AlphaFoldDB" id="A0A6A5QHC2"/>
<evidence type="ECO:0000313" key="2">
    <source>
        <dbReference type="EMBL" id="KAF1913884.1"/>
    </source>
</evidence>
<name>A0A6A5QHC2_AMPQU</name>
<dbReference type="Proteomes" id="UP000800096">
    <property type="component" value="Unassembled WGS sequence"/>
</dbReference>
<dbReference type="EMBL" id="ML979138">
    <property type="protein sequence ID" value="KAF1913884.1"/>
    <property type="molecule type" value="Genomic_DNA"/>
</dbReference>
<accession>A0A6A5QHC2</accession>
<keyword evidence="1" id="KW-0472">Membrane</keyword>
<evidence type="ECO:0000313" key="3">
    <source>
        <dbReference type="Proteomes" id="UP000800096"/>
    </source>
</evidence>
<proteinExistence type="predicted"/>
<feature type="transmembrane region" description="Helical" evidence="1">
    <location>
        <begin position="12"/>
        <end position="34"/>
    </location>
</feature>
<evidence type="ECO:0000256" key="1">
    <source>
        <dbReference type="SAM" id="Phobius"/>
    </source>
</evidence>
<keyword evidence="3" id="KW-1185">Reference proteome</keyword>
<organism evidence="2 3">
    <name type="scientific">Ampelomyces quisqualis</name>
    <name type="common">Powdery mildew agent</name>
    <dbReference type="NCBI Taxonomy" id="50730"/>
    <lineage>
        <taxon>Eukaryota</taxon>
        <taxon>Fungi</taxon>
        <taxon>Dikarya</taxon>
        <taxon>Ascomycota</taxon>
        <taxon>Pezizomycotina</taxon>
        <taxon>Dothideomycetes</taxon>
        <taxon>Pleosporomycetidae</taxon>
        <taxon>Pleosporales</taxon>
        <taxon>Pleosporineae</taxon>
        <taxon>Phaeosphaeriaceae</taxon>
        <taxon>Ampelomyces</taxon>
    </lineage>
</organism>
<gene>
    <name evidence="2" type="ORF">BDU57DRAFT_520957</name>
</gene>
<keyword evidence="1" id="KW-0812">Transmembrane</keyword>